<gene>
    <name evidence="13" type="primary">apbE</name>
    <name evidence="13" type="ordered locus">bpr_I0325</name>
</gene>
<dbReference type="AlphaFoldDB" id="E0RYJ2"/>
<comment type="cofactor">
    <cofactor evidence="11">
        <name>Mg(2+)</name>
        <dbReference type="ChEBI" id="CHEBI:18420"/>
    </cofactor>
    <cofactor evidence="11">
        <name>Mn(2+)</name>
        <dbReference type="ChEBI" id="CHEBI:29035"/>
    </cofactor>
    <text evidence="11">Magnesium. Can also use manganese.</text>
</comment>
<evidence type="ECO:0000313" key="13">
    <source>
        <dbReference type="EMBL" id="ADL33073.1"/>
    </source>
</evidence>
<evidence type="ECO:0000256" key="11">
    <source>
        <dbReference type="PIRSR" id="PIRSR006268-2"/>
    </source>
</evidence>
<keyword evidence="4 10" id="KW-0808">Transferase</keyword>
<keyword evidence="6 10" id="KW-0274">FAD</keyword>
<dbReference type="GO" id="GO:0016740">
    <property type="term" value="F:transferase activity"/>
    <property type="evidence" value="ECO:0007669"/>
    <property type="project" value="UniProtKB-UniRule"/>
</dbReference>
<dbReference type="eggNOG" id="COG1477">
    <property type="taxonomic scope" value="Bacteria"/>
</dbReference>
<dbReference type="KEGG" id="bpb:bpr_I0325"/>
<dbReference type="PANTHER" id="PTHR30040">
    <property type="entry name" value="THIAMINE BIOSYNTHESIS LIPOPROTEIN APBE"/>
    <property type="match status" value="1"/>
</dbReference>
<keyword evidence="7 10" id="KW-0460">Magnesium</keyword>
<comment type="similarity">
    <text evidence="10">Belongs to the ApbE family.</text>
</comment>
<feature type="binding site" evidence="11">
    <location>
        <position position="320"/>
    </location>
    <ligand>
        <name>Mg(2+)</name>
        <dbReference type="ChEBI" id="CHEBI:18420"/>
    </ligand>
</feature>
<dbReference type="STRING" id="515622.bpr_I0325"/>
<evidence type="ECO:0000256" key="8">
    <source>
        <dbReference type="ARBA" id="ARBA00031306"/>
    </source>
</evidence>
<proteinExistence type="inferred from homology"/>
<evidence type="ECO:0000256" key="1">
    <source>
        <dbReference type="ARBA" id="ARBA00011955"/>
    </source>
</evidence>
<evidence type="ECO:0000256" key="2">
    <source>
        <dbReference type="ARBA" id="ARBA00016337"/>
    </source>
</evidence>
<evidence type="ECO:0000256" key="10">
    <source>
        <dbReference type="PIRNR" id="PIRNR006268"/>
    </source>
</evidence>
<dbReference type="Gene3D" id="3.10.520.10">
    <property type="entry name" value="ApbE-like domains"/>
    <property type="match status" value="1"/>
</dbReference>
<feature type="binding site" evidence="11">
    <location>
        <position position="205"/>
    </location>
    <ligand>
        <name>Mg(2+)</name>
        <dbReference type="ChEBI" id="CHEBI:18420"/>
    </ligand>
</feature>
<evidence type="ECO:0000256" key="7">
    <source>
        <dbReference type="ARBA" id="ARBA00022842"/>
    </source>
</evidence>
<keyword evidence="5 10" id="KW-0479">Metal-binding</keyword>
<evidence type="ECO:0000256" key="6">
    <source>
        <dbReference type="ARBA" id="ARBA00022827"/>
    </source>
</evidence>
<evidence type="ECO:0000256" key="9">
    <source>
        <dbReference type="ARBA" id="ARBA00048540"/>
    </source>
</evidence>
<accession>E0RYJ2</accession>
<dbReference type="GO" id="GO:0046872">
    <property type="term" value="F:metal ion binding"/>
    <property type="evidence" value="ECO:0007669"/>
    <property type="project" value="UniProtKB-UniRule"/>
</dbReference>
<reference evidence="13 14" key="1">
    <citation type="journal article" date="2010" name="PLoS ONE">
        <title>The glycobiome of the rumen bacterium Butyrivibrio proteoclasticus B316(T) highlights adaptation to a polysaccharide-rich environment.</title>
        <authorList>
            <person name="Kelly W.J."/>
            <person name="Leahy S.C."/>
            <person name="Altermann E."/>
            <person name="Yeoman C.J."/>
            <person name="Dunne J.C."/>
            <person name="Kong Z."/>
            <person name="Pacheco D.M."/>
            <person name="Li D."/>
            <person name="Noel S.J."/>
            <person name="Moon C.D."/>
            <person name="Cookson A.L."/>
            <person name="Attwood G.T."/>
        </authorList>
    </citation>
    <scope>NUCLEOTIDE SEQUENCE [LARGE SCALE GENOMIC DNA]</scope>
    <source>
        <strain evidence="14">ATCC 51982 / DSM 14932 / B316</strain>
    </source>
</reference>
<dbReference type="Proteomes" id="UP000001299">
    <property type="component" value="Chromosome 1"/>
</dbReference>
<dbReference type="PIRSF" id="PIRSF006268">
    <property type="entry name" value="ApbE"/>
    <property type="match status" value="1"/>
</dbReference>
<sequence length="382" mass="41203">MNSDINYHMKKSLMAVILCTAILCGCGNVSGGAQNAGLDGKSDGAVSSFAGKNMQTSTLFAMDTVMELQIQGDEELLREGEALIRSLEKELSVTDENSEIARLNKDGKAALTEDVAELMGKALDICDSTNGALDITIYPVLKTWGFTTGEYRVPADEEIQELLENVDYHGVDITSFDATIDSDELSDAAGIICEIPSGTQVDLGSVAKGYTSMSLYNLFTDKGVTSGLINLGGNVQCIGSKINGDDWKVAVKSPFIDSSSGILGVLSVSDLAVVTSGGYERYFEENGKTYWHILDPKTGKPAENGLVSVTIIGKDGLLCDGLSTALFVKGLDEAIRYYQENRDKEFDMVLVTDDREVYLTEGVADKFSLASEYYNLNTHIIK</sequence>
<dbReference type="InterPro" id="IPR003374">
    <property type="entry name" value="ApbE-like_sf"/>
</dbReference>
<dbReference type="HOGENOM" id="CLU_044403_1_3_9"/>
<evidence type="ECO:0000256" key="4">
    <source>
        <dbReference type="ARBA" id="ARBA00022679"/>
    </source>
</evidence>
<evidence type="ECO:0000256" key="5">
    <source>
        <dbReference type="ARBA" id="ARBA00022723"/>
    </source>
</evidence>
<dbReference type="RefSeq" id="WP_013279730.1">
    <property type="nucleotide sequence ID" value="NC_014387.1"/>
</dbReference>
<keyword evidence="13" id="KW-0449">Lipoprotein</keyword>
<dbReference type="EMBL" id="CP001810">
    <property type="protein sequence ID" value="ADL33073.1"/>
    <property type="molecule type" value="Genomic_DNA"/>
</dbReference>
<organism evidence="13 14">
    <name type="scientific">Butyrivibrio proteoclasticus (strain ATCC 51982 / DSM 14932 / B316)</name>
    <name type="common">Clostridium proteoclasticum</name>
    <dbReference type="NCBI Taxonomy" id="515622"/>
    <lineage>
        <taxon>Bacteria</taxon>
        <taxon>Bacillati</taxon>
        <taxon>Bacillota</taxon>
        <taxon>Clostridia</taxon>
        <taxon>Lachnospirales</taxon>
        <taxon>Lachnospiraceae</taxon>
        <taxon>Butyrivibrio</taxon>
    </lineage>
</organism>
<evidence type="ECO:0000256" key="3">
    <source>
        <dbReference type="ARBA" id="ARBA00022630"/>
    </source>
</evidence>
<keyword evidence="12" id="KW-0175">Coiled coil</keyword>
<feature type="binding site" evidence="11">
    <location>
        <position position="324"/>
    </location>
    <ligand>
        <name>Mg(2+)</name>
        <dbReference type="ChEBI" id="CHEBI:18420"/>
    </ligand>
</feature>
<name>E0RYJ2_BUTPB</name>
<comment type="catalytic activity">
    <reaction evidence="9 10">
        <text>L-threonyl-[protein] + FAD = FMN-L-threonyl-[protein] + AMP + H(+)</text>
        <dbReference type="Rhea" id="RHEA:36847"/>
        <dbReference type="Rhea" id="RHEA-COMP:11060"/>
        <dbReference type="Rhea" id="RHEA-COMP:11061"/>
        <dbReference type="ChEBI" id="CHEBI:15378"/>
        <dbReference type="ChEBI" id="CHEBI:30013"/>
        <dbReference type="ChEBI" id="CHEBI:57692"/>
        <dbReference type="ChEBI" id="CHEBI:74257"/>
        <dbReference type="ChEBI" id="CHEBI:456215"/>
        <dbReference type="EC" id="2.7.1.180"/>
    </reaction>
</comment>
<keyword evidence="3 10" id="KW-0285">Flavoprotein</keyword>
<dbReference type="PANTHER" id="PTHR30040:SF2">
    <property type="entry name" value="FAD:PROTEIN FMN TRANSFERASE"/>
    <property type="match status" value="1"/>
</dbReference>
<dbReference type="SUPFAM" id="SSF143631">
    <property type="entry name" value="ApbE-like"/>
    <property type="match status" value="1"/>
</dbReference>
<evidence type="ECO:0000313" key="14">
    <source>
        <dbReference type="Proteomes" id="UP000001299"/>
    </source>
</evidence>
<dbReference type="Pfam" id="PF02424">
    <property type="entry name" value="ApbE"/>
    <property type="match status" value="1"/>
</dbReference>
<feature type="coiled-coil region" evidence="12">
    <location>
        <begin position="70"/>
        <end position="97"/>
    </location>
</feature>
<keyword evidence="14" id="KW-1185">Reference proteome</keyword>
<protein>
    <recommendedName>
        <fullName evidence="2 10">FAD:protein FMN transferase</fullName>
        <ecNumber evidence="1 10">2.7.1.180</ecNumber>
    </recommendedName>
    <alternativeName>
        <fullName evidence="8 10">Flavin transferase</fullName>
    </alternativeName>
</protein>
<evidence type="ECO:0000256" key="12">
    <source>
        <dbReference type="SAM" id="Coils"/>
    </source>
</evidence>
<dbReference type="EC" id="2.7.1.180" evidence="1 10"/>
<dbReference type="InterPro" id="IPR024932">
    <property type="entry name" value="ApbE"/>
</dbReference>